<keyword evidence="1" id="KW-0802">TPR repeat</keyword>
<organism evidence="4 5">
    <name type="scientific">Bordetella genomosp. 1</name>
    <dbReference type="NCBI Taxonomy" id="1395607"/>
    <lineage>
        <taxon>Bacteria</taxon>
        <taxon>Pseudomonadati</taxon>
        <taxon>Pseudomonadota</taxon>
        <taxon>Betaproteobacteria</taxon>
        <taxon>Burkholderiales</taxon>
        <taxon>Alcaligenaceae</taxon>
        <taxon>Bordetella</taxon>
    </lineage>
</organism>
<dbReference type="Proteomes" id="UP000217005">
    <property type="component" value="Unassembled WGS sequence"/>
</dbReference>
<feature type="domain" description="PgaA membrane beta barrel" evidence="3">
    <location>
        <begin position="558"/>
        <end position="841"/>
    </location>
</feature>
<reference evidence="4 5" key="1">
    <citation type="submission" date="2017-05" db="EMBL/GenBank/DDBJ databases">
        <title>Complete and WGS of Bordetella genogroups.</title>
        <authorList>
            <person name="Spilker T."/>
            <person name="LiPuma J."/>
        </authorList>
    </citation>
    <scope>NUCLEOTIDE SEQUENCE [LARGE SCALE GENOMIC DNA]</scope>
    <source>
        <strain evidence="4 5">AU17610</strain>
    </source>
</reference>
<comment type="caution">
    <text evidence="4">The sequence shown here is derived from an EMBL/GenBank/DDBJ whole genome shotgun (WGS) entry which is preliminary data.</text>
</comment>
<dbReference type="PROSITE" id="PS50005">
    <property type="entry name" value="TPR"/>
    <property type="match status" value="1"/>
</dbReference>
<dbReference type="InterPro" id="IPR023870">
    <property type="entry name" value="PGA_export_porin_PgaA"/>
</dbReference>
<sequence length="845" mass="92013">MLGLPKCCRLSPLTVSGLVASVLIGAAAPAAAQQVYSSALHDFLVRKTAAEHPDDVARIFEQWLARADSEAPPAEARARVLADYVTLQTRAGHDREALDAARGTGYASLPAYALDPLFLAARRLGALDDERRLVIALRERAPGPLTQLRRAQYAFDAQTPDVARALAAAVEADVAAPRDVRAAAAEVVGAVEELAGNLREASDAYDRALALEPHSRSARRADVFLIARRGAAGEAMDEARADNARAAQAGQQPLFSAAEVMGFRQQAVGQMIVWAIEQRDIVGGAGRHEALDGALAASDTLLAEIGDPADADMRAVQARVRIDRLVALNARGRDQACVDLYASLAAEGVDVPYYGLAPAADSYARLRRSDLAVPLYERAIALAGTRLPMPSDTHVGLFYAYIDTARFTQADQLLQQMEAATPPTVRLAPQPETPNPDYARVQDLRGRYYLYTDQPARAEQTYAALTQEAPFNVDFAEGQARTAAAREQPHTALALVQASATDHPDAVSIRSAEADTLLATGRIPVGRAALARLQAEQPDSVQVRNSARDEAAMRAPTLTIDSSYGKGSNASALADEDFLIDSRLQSGLIDDQWRIFARQAWAYGNTSAGKATRGRTGLGLRWEQGGWTLEGEAHRDTGGPRNGGVAATAGYRWGDHVELGLSYDTNALDVPWRAYDAGIAGSQAQASFGYIVNESRRFDLSYQRMRYTDGNQNQSVGAAWTERWYSGPSQQFQTTLRADAGRNRESDVPYYSPESDGSVELEARYQLLTWKRDDRTMVQRVYASAGSYRQSGYGAEPTYGLRYEHEWRFRPGWTITYGIGSAWHPYDGKRERRTTGYLNLAIPFL</sequence>
<dbReference type="GO" id="GO:1901515">
    <property type="term" value="F:poly-beta-1,6-N-acetyl-D-glucosamine transmembrane transporter activity"/>
    <property type="evidence" value="ECO:0007669"/>
    <property type="project" value="InterPro"/>
</dbReference>
<dbReference type="InterPro" id="IPR019734">
    <property type="entry name" value="TPR_rpt"/>
</dbReference>
<dbReference type="NCBIfam" id="TIGR03939">
    <property type="entry name" value="PGA_TPR_OMP"/>
    <property type="match status" value="1"/>
</dbReference>
<feature type="signal peptide" evidence="2">
    <location>
        <begin position="1"/>
        <end position="32"/>
    </location>
</feature>
<dbReference type="InterPro" id="IPR049003">
    <property type="entry name" value="PgaA_barrel"/>
</dbReference>
<evidence type="ECO:0000256" key="2">
    <source>
        <dbReference type="SAM" id="SignalP"/>
    </source>
</evidence>
<feature type="repeat" description="TPR" evidence="1">
    <location>
        <begin position="182"/>
        <end position="215"/>
    </location>
</feature>
<accession>A0A261SF41</accession>
<dbReference type="InterPro" id="IPR011990">
    <property type="entry name" value="TPR-like_helical_dom_sf"/>
</dbReference>
<dbReference type="SUPFAM" id="SSF48452">
    <property type="entry name" value="TPR-like"/>
    <property type="match status" value="1"/>
</dbReference>
<dbReference type="AlphaFoldDB" id="A0A261SF41"/>
<evidence type="ECO:0000259" key="3">
    <source>
        <dbReference type="Pfam" id="PF21197"/>
    </source>
</evidence>
<dbReference type="OrthoDB" id="5405060at2"/>
<dbReference type="Pfam" id="PF21197">
    <property type="entry name" value="PgaA_barrel"/>
    <property type="match status" value="1"/>
</dbReference>
<gene>
    <name evidence="4" type="primary">pgaA</name>
    <name evidence="4" type="ORF">CEG14_13275</name>
</gene>
<name>A0A261SF41_9BORD</name>
<evidence type="ECO:0000313" key="5">
    <source>
        <dbReference type="Proteomes" id="UP000217005"/>
    </source>
</evidence>
<proteinExistence type="predicted"/>
<keyword evidence="2" id="KW-0732">Signal</keyword>
<evidence type="ECO:0000313" key="4">
    <source>
        <dbReference type="EMBL" id="OZI36004.1"/>
    </source>
</evidence>
<protein>
    <submittedName>
        <fullName evidence="4">Poly-beta-1,6 N-acetyl-D-glucosamine export porin PgaA</fullName>
    </submittedName>
</protein>
<evidence type="ECO:0000256" key="1">
    <source>
        <dbReference type="PROSITE-ProRule" id="PRU00339"/>
    </source>
</evidence>
<feature type="chain" id="PRO_5012605056" evidence="2">
    <location>
        <begin position="33"/>
        <end position="845"/>
    </location>
</feature>
<dbReference type="Gene3D" id="1.25.40.10">
    <property type="entry name" value="Tetratricopeptide repeat domain"/>
    <property type="match status" value="1"/>
</dbReference>
<dbReference type="EMBL" id="NEVL01000003">
    <property type="protein sequence ID" value="OZI36004.1"/>
    <property type="molecule type" value="Genomic_DNA"/>
</dbReference>